<dbReference type="InterPro" id="IPR038469">
    <property type="entry name" value="tRNAHis_GuaTrfase_Thg1_sf"/>
</dbReference>
<dbReference type="STRING" id="1618574.UT24_C0030G0013"/>
<sequence length="264" mass="30410">MGKDDLGDRMKRFERHGFGSEILLPQIPVIARLDGKTFHSFTRGLQKPFDVRLTELMHLTTKHLIDQFHPDLAFTQSDEITLVWVGDRELLFNGKVLKMCSSFSALASAFFCSKLPEQLPEKSHFTPTFDCRVFNLPTLTEAVNCLIWRQMDAVRNSVSGLAQANFSHKQLQNVGVPTMKQMLLEKGIRWEDLPADNRQGSFFRRVVFERKFTEEELQNLPENHNAHSNPDLLITRSEVRKIDLPLVVEMEDRSAILFPAKEKK</sequence>
<dbReference type="AlphaFoldDB" id="A0A0G0MF09"/>
<evidence type="ECO:0000313" key="2">
    <source>
        <dbReference type="EMBL" id="KKQ98935.1"/>
    </source>
</evidence>
<accession>A0A0G0MF09</accession>
<feature type="domain" description="tRNAHis guanylyltransferase catalytic" evidence="1">
    <location>
        <begin position="8"/>
        <end position="137"/>
    </location>
</feature>
<dbReference type="EMBL" id="LBWB01000030">
    <property type="protein sequence ID" value="KKQ98935.1"/>
    <property type="molecule type" value="Genomic_DNA"/>
</dbReference>
<evidence type="ECO:0000313" key="3">
    <source>
        <dbReference type="Proteomes" id="UP000033881"/>
    </source>
</evidence>
<dbReference type="InterPro" id="IPR007537">
    <property type="entry name" value="tRNAHis_GuaTrfase_Thg1"/>
</dbReference>
<dbReference type="PANTHER" id="PTHR12729">
    <property type="entry name" value="TRNA(HIS) GUANYLYLTRANSFERASE-RELATED"/>
    <property type="match status" value="1"/>
</dbReference>
<comment type="caution">
    <text evidence="2">The sequence shown here is derived from an EMBL/GenBank/DDBJ whole genome shotgun (WGS) entry which is preliminary data.</text>
</comment>
<dbReference type="InterPro" id="IPR024956">
    <property type="entry name" value="tRNAHis_GuaTrfase_cat"/>
</dbReference>
<dbReference type="Proteomes" id="UP000033881">
    <property type="component" value="Unassembled WGS sequence"/>
</dbReference>
<protein>
    <recommendedName>
        <fullName evidence="1">tRNAHis guanylyltransferase catalytic domain-containing protein</fullName>
    </recommendedName>
</protein>
<dbReference type="GO" id="GO:0000287">
    <property type="term" value="F:magnesium ion binding"/>
    <property type="evidence" value="ECO:0007669"/>
    <property type="project" value="InterPro"/>
</dbReference>
<proteinExistence type="predicted"/>
<evidence type="ECO:0000259" key="1">
    <source>
        <dbReference type="Pfam" id="PF04446"/>
    </source>
</evidence>
<dbReference type="GO" id="GO:0006400">
    <property type="term" value="P:tRNA modification"/>
    <property type="evidence" value="ECO:0007669"/>
    <property type="project" value="InterPro"/>
</dbReference>
<dbReference type="Gene3D" id="3.30.70.3000">
    <property type="match status" value="1"/>
</dbReference>
<dbReference type="GO" id="GO:0008193">
    <property type="term" value="F:tRNA guanylyltransferase activity"/>
    <property type="evidence" value="ECO:0007669"/>
    <property type="project" value="InterPro"/>
</dbReference>
<dbReference type="PANTHER" id="PTHR12729:SF1">
    <property type="entry name" value="TRNAHIS GUANYLYLTRANSFERASE CATALYTIC DOMAIN-CONTAINING PROTEIN"/>
    <property type="match status" value="1"/>
</dbReference>
<name>A0A0G0MF09_9BACT</name>
<dbReference type="Pfam" id="PF04446">
    <property type="entry name" value="Thg1"/>
    <property type="match status" value="1"/>
</dbReference>
<organism evidence="2 3">
    <name type="scientific">Candidatus Woesebacteria bacterium GW2011_GWB1_39_12</name>
    <dbReference type="NCBI Taxonomy" id="1618574"/>
    <lineage>
        <taxon>Bacteria</taxon>
        <taxon>Candidatus Woeseibacteriota</taxon>
    </lineage>
</organism>
<reference evidence="2 3" key="1">
    <citation type="journal article" date="2015" name="Nature">
        <title>rRNA introns, odd ribosomes, and small enigmatic genomes across a large radiation of phyla.</title>
        <authorList>
            <person name="Brown C.T."/>
            <person name="Hug L.A."/>
            <person name="Thomas B.C."/>
            <person name="Sharon I."/>
            <person name="Castelle C.J."/>
            <person name="Singh A."/>
            <person name="Wilkins M.J."/>
            <person name="Williams K.H."/>
            <person name="Banfield J.F."/>
        </authorList>
    </citation>
    <scope>NUCLEOTIDE SEQUENCE [LARGE SCALE GENOMIC DNA]</scope>
</reference>
<gene>
    <name evidence="2" type="ORF">UT24_C0030G0013</name>
</gene>